<evidence type="ECO:0000313" key="2">
    <source>
        <dbReference type="Proteomes" id="UP001231197"/>
    </source>
</evidence>
<comment type="caution">
    <text evidence="1">The sequence shown here is derived from an EMBL/GenBank/DDBJ whole genome shotgun (WGS) entry which is preliminary data.</text>
</comment>
<evidence type="ECO:0000313" key="1">
    <source>
        <dbReference type="EMBL" id="MDN3491861.1"/>
    </source>
</evidence>
<keyword evidence="2" id="KW-1185">Reference proteome</keyword>
<reference evidence="1 2" key="1">
    <citation type="journal article" date="2023" name="Int. J. Syst. Evol. Microbiol.">
        <title>Winogradskyella bathintestinalis sp. nov., isolated from the intestine of the deep-sea loosejaw dragonfish, Malacosteus niger.</title>
        <authorList>
            <person name="Uniacke-Lowe S."/>
            <person name="Johnson C.N."/>
            <person name="Stanton C."/>
            <person name="Hill C."/>
            <person name="Ross P."/>
        </authorList>
    </citation>
    <scope>NUCLEOTIDE SEQUENCE [LARGE SCALE GENOMIC DNA]</scope>
    <source>
        <strain evidence="1 2">APC 3343</strain>
    </source>
</reference>
<name>A0ABT7ZSC4_9FLAO</name>
<dbReference type="RefSeq" id="WP_290205550.1">
    <property type="nucleotide sequence ID" value="NZ_JASDDK010000001.1"/>
</dbReference>
<proteinExistence type="predicted"/>
<organism evidence="1 2">
    <name type="scientific">Winogradskyella bathintestinalis</name>
    <dbReference type="NCBI Taxonomy" id="3035208"/>
    <lineage>
        <taxon>Bacteria</taxon>
        <taxon>Pseudomonadati</taxon>
        <taxon>Bacteroidota</taxon>
        <taxon>Flavobacteriia</taxon>
        <taxon>Flavobacteriales</taxon>
        <taxon>Flavobacteriaceae</taxon>
        <taxon>Winogradskyella</taxon>
    </lineage>
</organism>
<evidence type="ECO:0008006" key="3">
    <source>
        <dbReference type="Google" id="ProtNLM"/>
    </source>
</evidence>
<gene>
    <name evidence="1" type="ORF">QMA06_03940</name>
</gene>
<dbReference type="Proteomes" id="UP001231197">
    <property type="component" value="Unassembled WGS sequence"/>
</dbReference>
<dbReference type="EMBL" id="JASDDK010000001">
    <property type="protein sequence ID" value="MDN3491861.1"/>
    <property type="molecule type" value="Genomic_DNA"/>
</dbReference>
<accession>A0ABT7ZSC4</accession>
<sequence>MKQSLLFLVLLSTFLGFTQEQDNNFRIKTVAAKDSIIIDSISINPSRFVVKTKDNKILDSTLYSIDFVKAILRFKEPSEIDTIKIEYLRYPKFLTQVYKQLDDNVIVNRSTPFQQLYTLQNTNRKNTFTPFDGLTTSGSISRGVTIGNNQNSVLNSELDLQISGKLSDKVALRASIQDANIPLQESGYSQRLDEFDQVFIELLSDDWNIRAGDIDLENNKSYFANFSKRVQGLLVNANLSDKTSVFASGALVRGQFTSTQFTAQEGNQGPYKLRGSNNELYVLIVSGSETVYVNSVPLERGENNDYIIDYNAGEIIFNPTFPITSEMRITVDYQFSERNYSRFTVFGGANYNTEILKLNVSIYSESDAKNQPLQQNLSTEQTETLAAAGDNRDLMTAPSASPATFSENRILYRKEMVNTAEIFVYSNNIEDELFNVRFTLVGANQGDYVLTNSNAINNIYEYIAPIAGIPQGNYNPIIQLVAPERLQIATVNGQYKPSEKTDLFFEVAGSKKDDNLFSNFEDANNDGFAGKFTLKQNLIQSDSLWNLSALVDADFIQKDFRTIQRLYRAEFNRDWNLDTSETNQININLGNQLLITSGLRLSHANKGVATYNFEHLNYSENFNGNRHNINANLHLGNFRIFSNSSILNNESSINRSIFVRSFNRVVYGKNDKWAGVKFSTEDNEQRVIITDSLTPLSQKFKAYEAFIGVGDSTKVFAEVGYIKRFNDSLRNNILKPVNSSNTYYLKSRLIQNNNTTLQVYANYRDLKSEDNNPEASREDEQSLNGRLNFNQKLFNNLIVLNTNFETNSGTLAQQDFTYVEVEAGQGAYTWIDYNENGIQELDEFEIAQFADQGSYIRILLPNQVFVQTHQNRFGQTVTINPQPWNVSENKSKQFWSHFYDQASFIVDSKKFKEGNSFNLNPFEALKDDLDIEDFVSINYSIRNILFFNRGKQRYTTSYTFLTNKSRNLLSTGLQQNKTNSHQLNFNHKFNVNWLVNSLASLGKDDSKSQNFSNRNYTIDNYQFKPKLSYLFSENAQFDVFYQYTSKENTIGNLETLTQNNYGLSFTYNNAQKIALTGEFNFFQNEFEGNANSPIGYQMLEGLQPGKNFTWSLLAQKKLTKYLDLNLNYFGRKSETSDVIHTGTVQLKAYF</sequence>
<protein>
    <recommendedName>
        <fullName evidence="3">DUF2460 domain-containing protein</fullName>
    </recommendedName>
</protein>